<feature type="region of interest" description="Disordered" evidence="1">
    <location>
        <begin position="34"/>
        <end position="93"/>
    </location>
</feature>
<dbReference type="STRING" id="1618665.UY55_C0001G0007"/>
<accession>A0A0G1W915</accession>
<evidence type="ECO:0000256" key="1">
    <source>
        <dbReference type="SAM" id="MobiDB-lite"/>
    </source>
</evidence>
<sequence>MKLKPNSNIAIFVVLLVVLGLVMAYVPLLFQPKTNAPNGLENPAPQNLDANLAPPETPAATTTEEVQNPAPAVPDGFSGLEEESQNLDDLLNQ</sequence>
<protein>
    <submittedName>
        <fullName evidence="2">Uncharacterized protein</fullName>
    </submittedName>
</protein>
<proteinExistence type="predicted"/>
<name>A0A0G1W915_9BACT</name>
<dbReference type="Proteomes" id="UP000034224">
    <property type="component" value="Unassembled WGS sequence"/>
</dbReference>
<comment type="caution">
    <text evidence="2">The sequence shown here is derived from an EMBL/GenBank/DDBJ whole genome shotgun (WGS) entry which is preliminary data.</text>
</comment>
<evidence type="ECO:0000313" key="2">
    <source>
        <dbReference type="EMBL" id="KKW15253.1"/>
    </source>
</evidence>
<gene>
    <name evidence="2" type="ORF">UY55_C0001G0007</name>
</gene>
<dbReference type="AlphaFoldDB" id="A0A0G1W915"/>
<reference evidence="2 3" key="1">
    <citation type="journal article" date="2015" name="Nature">
        <title>rRNA introns, odd ribosomes, and small enigmatic genomes across a large radiation of phyla.</title>
        <authorList>
            <person name="Brown C.T."/>
            <person name="Hug L.A."/>
            <person name="Thomas B.C."/>
            <person name="Sharon I."/>
            <person name="Castelle C.J."/>
            <person name="Singh A."/>
            <person name="Wilkins M.J."/>
            <person name="Williams K.H."/>
            <person name="Banfield J.F."/>
        </authorList>
    </citation>
    <scope>NUCLEOTIDE SEQUENCE [LARGE SCALE GENOMIC DNA]</scope>
</reference>
<organism evidence="2 3">
    <name type="scientific">Candidatus Jorgensenbacteria bacterium GW2011_GWB1_50_10</name>
    <dbReference type="NCBI Taxonomy" id="1618665"/>
    <lineage>
        <taxon>Bacteria</taxon>
        <taxon>Candidatus Joergenseniibacteriota</taxon>
    </lineage>
</organism>
<dbReference type="EMBL" id="LCQK01000001">
    <property type="protein sequence ID" value="KKW15253.1"/>
    <property type="molecule type" value="Genomic_DNA"/>
</dbReference>
<evidence type="ECO:0000313" key="3">
    <source>
        <dbReference type="Proteomes" id="UP000034224"/>
    </source>
</evidence>